<dbReference type="PIRSF" id="PIRSF000296">
    <property type="entry name" value="SrpA"/>
    <property type="match status" value="1"/>
</dbReference>
<keyword evidence="13" id="KW-1185">Reference proteome</keyword>
<protein>
    <recommendedName>
        <fullName evidence="7">Catalase-related peroxidase</fullName>
        <ecNumber evidence="7">1.11.1.-</ecNumber>
    </recommendedName>
</protein>
<feature type="domain" description="Catalase core" evidence="11">
    <location>
        <begin position="26"/>
        <end position="333"/>
    </location>
</feature>
<organism evidence="12 13">
    <name type="scientific">Helicobacter equorum</name>
    <dbReference type="NCBI Taxonomy" id="361872"/>
    <lineage>
        <taxon>Bacteria</taxon>
        <taxon>Pseudomonadati</taxon>
        <taxon>Campylobacterota</taxon>
        <taxon>Epsilonproteobacteria</taxon>
        <taxon>Campylobacterales</taxon>
        <taxon>Helicobacteraceae</taxon>
        <taxon>Helicobacter</taxon>
    </lineage>
</organism>
<sequence>MKTIPTIGARKPKTHILRGIVAALFVSSCALWAESATDSQSIAELFYTLNGDAKDPHKKINHAKGFCAVGEFIPVKGITNTYNIPLLKESSIPTQARFSLGGGNPKASDTTKGRGLALKIEGKSDNWEIVMLNTEINFAKNLEEFVKFFEIRVPKNGKVDSENIAKVTKETPSFANYDKYLAKTPLAPSVANTTYYSIHTFYFTDSKGKSIPARFAFVPVAGEKGLSADEAKKLGDDFLESDFKSKTASKPIEYKMMLILANPNDITNDTTALWSGKHKEVQIATLRIKEYAGKDCNGDVYMPAVLPQGVDAPKDPLFETRNEVYGITFGKRQ</sequence>
<reference evidence="12 13" key="1">
    <citation type="submission" date="2018-04" db="EMBL/GenBank/DDBJ databases">
        <title>Novel Campyloabacter and Helicobacter Species and Strains.</title>
        <authorList>
            <person name="Mannion A.J."/>
            <person name="Shen Z."/>
            <person name="Fox J.G."/>
        </authorList>
    </citation>
    <scope>NUCLEOTIDE SEQUENCE [LARGE SCALE GENOMIC DNA]</scope>
    <source>
        <strain evidence="12 13">MIT 12-6600</strain>
    </source>
</reference>
<dbReference type="SMART" id="SM01060">
    <property type="entry name" value="Catalase"/>
    <property type="match status" value="1"/>
</dbReference>
<dbReference type="OrthoDB" id="255727at2"/>
<dbReference type="GO" id="GO:0005737">
    <property type="term" value="C:cytoplasm"/>
    <property type="evidence" value="ECO:0007669"/>
    <property type="project" value="TreeGrafter"/>
</dbReference>
<evidence type="ECO:0000313" key="12">
    <source>
        <dbReference type="EMBL" id="RDU67752.1"/>
    </source>
</evidence>
<dbReference type="Proteomes" id="UP000256514">
    <property type="component" value="Unassembled WGS sequence"/>
</dbReference>
<feature type="binding site" description="axial binding residue" evidence="9">
    <location>
        <position position="325"/>
    </location>
    <ligand>
        <name>heme</name>
        <dbReference type="ChEBI" id="CHEBI:30413"/>
    </ligand>
    <ligandPart>
        <name>Fe</name>
        <dbReference type="ChEBI" id="CHEBI:18248"/>
    </ligandPart>
</feature>
<dbReference type="PANTHER" id="PTHR11465:SF9">
    <property type="entry name" value="CATALASE"/>
    <property type="match status" value="1"/>
</dbReference>
<proteinExistence type="inferred from homology"/>
<dbReference type="RefSeq" id="WP_115570579.1">
    <property type="nucleotide sequence ID" value="NZ_NXLT01000002.1"/>
</dbReference>
<feature type="signal peptide" evidence="10">
    <location>
        <begin position="1"/>
        <end position="32"/>
    </location>
</feature>
<dbReference type="GO" id="GO:0042542">
    <property type="term" value="P:response to hydrogen peroxide"/>
    <property type="evidence" value="ECO:0007669"/>
    <property type="project" value="TreeGrafter"/>
</dbReference>
<keyword evidence="5 7" id="KW-0560">Oxidoreductase</keyword>
<evidence type="ECO:0000256" key="9">
    <source>
        <dbReference type="PIRSR" id="PIRSR000296-2"/>
    </source>
</evidence>
<name>A0A3D8IRB2_9HELI</name>
<dbReference type="Pfam" id="PF00199">
    <property type="entry name" value="Catalase"/>
    <property type="match status" value="1"/>
</dbReference>
<evidence type="ECO:0000256" key="2">
    <source>
        <dbReference type="ARBA" id="ARBA00022559"/>
    </source>
</evidence>
<evidence type="ECO:0000256" key="4">
    <source>
        <dbReference type="ARBA" id="ARBA00022723"/>
    </source>
</evidence>
<dbReference type="InterPro" id="IPR020835">
    <property type="entry name" value="Catalase_sf"/>
</dbReference>
<dbReference type="PROSITE" id="PS51257">
    <property type="entry name" value="PROKAR_LIPOPROTEIN"/>
    <property type="match status" value="1"/>
</dbReference>
<dbReference type="InterPro" id="IPR024168">
    <property type="entry name" value="Catalase_SrpA-type_pred"/>
</dbReference>
<evidence type="ECO:0000313" key="13">
    <source>
        <dbReference type="Proteomes" id="UP000256514"/>
    </source>
</evidence>
<keyword evidence="6 7" id="KW-0408">Iron</keyword>
<dbReference type="GO" id="GO:0004096">
    <property type="term" value="F:catalase activity"/>
    <property type="evidence" value="ECO:0007669"/>
    <property type="project" value="InterPro"/>
</dbReference>
<feature type="chain" id="PRO_5017702955" description="Catalase-related peroxidase" evidence="10">
    <location>
        <begin position="33"/>
        <end position="333"/>
    </location>
</feature>
<dbReference type="EC" id="1.11.1.-" evidence="7"/>
<gene>
    <name evidence="12" type="ORF">CQA54_02135</name>
</gene>
<evidence type="ECO:0000259" key="11">
    <source>
        <dbReference type="SMART" id="SM01060"/>
    </source>
</evidence>
<comment type="caution">
    <text evidence="12">The sequence shown here is derived from an EMBL/GenBank/DDBJ whole genome shotgun (WGS) entry which is preliminary data.</text>
</comment>
<keyword evidence="2 7" id="KW-0575">Peroxidase</keyword>
<evidence type="ECO:0000256" key="7">
    <source>
        <dbReference type="PIRNR" id="PIRNR000296"/>
    </source>
</evidence>
<comment type="function">
    <text evidence="7">Has an organic peroxide-dependent peroxidase activity.</text>
</comment>
<dbReference type="GO" id="GO:0046872">
    <property type="term" value="F:metal ion binding"/>
    <property type="evidence" value="ECO:0007669"/>
    <property type="project" value="UniProtKB-KW"/>
</dbReference>
<dbReference type="Gene3D" id="2.40.180.10">
    <property type="entry name" value="Catalase core domain"/>
    <property type="match status" value="1"/>
</dbReference>
<dbReference type="PANTHER" id="PTHR11465">
    <property type="entry name" value="CATALASE"/>
    <property type="match status" value="1"/>
</dbReference>
<comment type="similarity">
    <text evidence="1 7">Belongs to the catalase family.</text>
</comment>
<dbReference type="InterPro" id="IPR011614">
    <property type="entry name" value="Catalase_core"/>
</dbReference>
<evidence type="ECO:0000256" key="6">
    <source>
        <dbReference type="ARBA" id="ARBA00023004"/>
    </source>
</evidence>
<keyword evidence="3 7" id="KW-0349">Heme</keyword>
<evidence type="ECO:0000256" key="5">
    <source>
        <dbReference type="ARBA" id="ARBA00023002"/>
    </source>
</evidence>
<dbReference type="CDD" id="cd08153">
    <property type="entry name" value="srpA_like"/>
    <property type="match status" value="1"/>
</dbReference>
<comment type="cofactor">
    <cofactor evidence="7">
        <name>heme</name>
        <dbReference type="ChEBI" id="CHEBI:30413"/>
    </cofactor>
</comment>
<dbReference type="Gene3D" id="1.20.1280.120">
    <property type="match status" value="1"/>
</dbReference>
<evidence type="ECO:0000256" key="8">
    <source>
        <dbReference type="PIRSR" id="PIRSR000296-1"/>
    </source>
</evidence>
<feature type="active site" evidence="8">
    <location>
        <position position="62"/>
    </location>
</feature>
<dbReference type="InterPro" id="IPR018028">
    <property type="entry name" value="Catalase"/>
</dbReference>
<dbReference type="EMBL" id="NXLT01000002">
    <property type="protein sequence ID" value="RDU67752.1"/>
    <property type="molecule type" value="Genomic_DNA"/>
</dbReference>
<evidence type="ECO:0000256" key="10">
    <source>
        <dbReference type="SAM" id="SignalP"/>
    </source>
</evidence>
<keyword evidence="4 7" id="KW-0479">Metal-binding</keyword>
<dbReference type="PROSITE" id="PS51402">
    <property type="entry name" value="CATALASE_3"/>
    <property type="match status" value="1"/>
</dbReference>
<dbReference type="GO" id="GO:0020037">
    <property type="term" value="F:heme binding"/>
    <property type="evidence" value="ECO:0007669"/>
    <property type="project" value="InterPro"/>
</dbReference>
<evidence type="ECO:0000256" key="3">
    <source>
        <dbReference type="ARBA" id="ARBA00022617"/>
    </source>
</evidence>
<dbReference type="AlphaFoldDB" id="A0A3D8IRB2"/>
<dbReference type="GO" id="GO:0042744">
    <property type="term" value="P:hydrogen peroxide catabolic process"/>
    <property type="evidence" value="ECO:0007669"/>
    <property type="project" value="TreeGrafter"/>
</dbReference>
<dbReference type="SUPFAM" id="SSF56634">
    <property type="entry name" value="Heme-dependent catalase-like"/>
    <property type="match status" value="1"/>
</dbReference>
<accession>A0A3D8IRB2</accession>
<evidence type="ECO:0000256" key="1">
    <source>
        <dbReference type="ARBA" id="ARBA00005329"/>
    </source>
</evidence>
<keyword evidence="10" id="KW-0732">Signal</keyword>